<keyword evidence="3" id="KW-1185">Reference proteome</keyword>
<accession>A0A517ZTI0</accession>
<evidence type="ECO:0000256" key="1">
    <source>
        <dbReference type="SAM" id="SignalP"/>
    </source>
</evidence>
<dbReference type="AlphaFoldDB" id="A0A517ZTI0"/>
<reference evidence="2 3" key="1">
    <citation type="submission" date="2019-02" db="EMBL/GenBank/DDBJ databases">
        <title>Deep-cultivation of Planctomycetes and their phenomic and genomic characterization uncovers novel biology.</title>
        <authorList>
            <person name="Wiegand S."/>
            <person name="Jogler M."/>
            <person name="Boedeker C."/>
            <person name="Pinto D."/>
            <person name="Vollmers J."/>
            <person name="Rivas-Marin E."/>
            <person name="Kohn T."/>
            <person name="Peeters S.H."/>
            <person name="Heuer A."/>
            <person name="Rast P."/>
            <person name="Oberbeckmann S."/>
            <person name="Bunk B."/>
            <person name="Jeske O."/>
            <person name="Meyerdierks A."/>
            <person name="Storesund J.E."/>
            <person name="Kallscheuer N."/>
            <person name="Luecker S."/>
            <person name="Lage O.M."/>
            <person name="Pohl T."/>
            <person name="Merkel B.J."/>
            <person name="Hornburger P."/>
            <person name="Mueller R.-W."/>
            <person name="Bruemmer F."/>
            <person name="Labrenz M."/>
            <person name="Spormann A.M."/>
            <person name="Op den Camp H."/>
            <person name="Overmann J."/>
            <person name="Amann R."/>
            <person name="Jetten M.S.M."/>
            <person name="Mascher T."/>
            <person name="Medema M.H."/>
            <person name="Devos D.P."/>
            <person name="Kaster A.-K."/>
            <person name="Ovreas L."/>
            <person name="Rohde M."/>
            <person name="Galperin M.Y."/>
            <person name="Jogler C."/>
        </authorList>
    </citation>
    <scope>NUCLEOTIDE SEQUENCE [LARGE SCALE GENOMIC DNA]</scope>
    <source>
        <strain evidence="2 3">Mal52</strain>
    </source>
</reference>
<evidence type="ECO:0000313" key="3">
    <source>
        <dbReference type="Proteomes" id="UP000319383"/>
    </source>
</evidence>
<gene>
    <name evidence="2" type="ORF">Mal52_42870</name>
</gene>
<dbReference type="EMBL" id="CP036276">
    <property type="protein sequence ID" value="QDU45791.1"/>
    <property type="molecule type" value="Genomic_DNA"/>
</dbReference>
<feature type="chain" id="PRO_5021846621" description="Outer membrane lipoprotein-sorting protein" evidence="1">
    <location>
        <begin position="24"/>
        <end position="312"/>
    </location>
</feature>
<name>A0A517ZTI0_9PLAN</name>
<dbReference type="RefSeq" id="WP_145378334.1">
    <property type="nucleotide sequence ID" value="NZ_CP036276.1"/>
</dbReference>
<evidence type="ECO:0008006" key="4">
    <source>
        <dbReference type="Google" id="ProtNLM"/>
    </source>
</evidence>
<dbReference type="KEGG" id="sdyn:Mal52_42870"/>
<proteinExistence type="predicted"/>
<dbReference type="Gene3D" id="2.50.20.10">
    <property type="entry name" value="Lipoprotein localisation LolA/LolB/LppX"/>
    <property type="match status" value="1"/>
</dbReference>
<protein>
    <recommendedName>
        <fullName evidence="4">Outer membrane lipoprotein-sorting protein</fullName>
    </recommendedName>
</protein>
<sequence precursor="true">MRLRWIVSYCALCSMAAASLAAAEEPTAKPPAEKPAATSPELLDLLQKWEAASHQGEVVEIQFERYVYDHTFFTEERGIGRLVVQQPNQGLLELKPMPGQSGEKSKLKGTDGRPYYLDAVSSEMWYWDGKSITFIDTQEKTYKRIPMPETIPTTPAEFLTSFPSWTFPWQKLGKPQILFPMVAGIKAEQLLNDYDWFRGKKNPNGFHLVARPKTEGLRQEFKQIDVLLDKESLQTYATRIERPTGKSRTVTRIKEVKTDPAQIGDWRPKLNGYKLVGNPGTNQQQQNPQKKPVAFDWGWAVEFLMFVLGIAQ</sequence>
<evidence type="ECO:0000313" key="2">
    <source>
        <dbReference type="EMBL" id="QDU45791.1"/>
    </source>
</evidence>
<organism evidence="2 3">
    <name type="scientific">Symmachiella dynata</name>
    <dbReference type="NCBI Taxonomy" id="2527995"/>
    <lineage>
        <taxon>Bacteria</taxon>
        <taxon>Pseudomonadati</taxon>
        <taxon>Planctomycetota</taxon>
        <taxon>Planctomycetia</taxon>
        <taxon>Planctomycetales</taxon>
        <taxon>Planctomycetaceae</taxon>
        <taxon>Symmachiella</taxon>
    </lineage>
</organism>
<keyword evidence="1" id="KW-0732">Signal</keyword>
<feature type="signal peptide" evidence="1">
    <location>
        <begin position="1"/>
        <end position="23"/>
    </location>
</feature>
<dbReference type="Proteomes" id="UP000319383">
    <property type="component" value="Chromosome"/>
</dbReference>